<dbReference type="AlphaFoldDB" id="A0A409XS66"/>
<name>A0A409XS66_PSICY</name>
<feature type="compositionally biased region" description="Low complexity" evidence="1">
    <location>
        <begin position="136"/>
        <end position="146"/>
    </location>
</feature>
<evidence type="ECO:0000256" key="1">
    <source>
        <dbReference type="SAM" id="MobiDB-lite"/>
    </source>
</evidence>
<comment type="caution">
    <text evidence="2">The sequence shown here is derived from an EMBL/GenBank/DDBJ whole genome shotgun (WGS) entry which is preliminary data.</text>
</comment>
<organism evidence="2 3">
    <name type="scientific">Psilocybe cyanescens</name>
    <dbReference type="NCBI Taxonomy" id="93625"/>
    <lineage>
        <taxon>Eukaryota</taxon>
        <taxon>Fungi</taxon>
        <taxon>Dikarya</taxon>
        <taxon>Basidiomycota</taxon>
        <taxon>Agaricomycotina</taxon>
        <taxon>Agaricomycetes</taxon>
        <taxon>Agaricomycetidae</taxon>
        <taxon>Agaricales</taxon>
        <taxon>Agaricineae</taxon>
        <taxon>Strophariaceae</taxon>
        <taxon>Psilocybe</taxon>
    </lineage>
</organism>
<feature type="region of interest" description="Disordered" evidence="1">
    <location>
        <begin position="136"/>
        <end position="183"/>
    </location>
</feature>
<protein>
    <submittedName>
        <fullName evidence="2">Uncharacterized protein</fullName>
    </submittedName>
</protein>
<dbReference type="Proteomes" id="UP000283269">
    <property type="component" value="Unassembled WGS sequence"/>
</dbReference>
<dbReference type="EMBL" id="NHYD01000709">
    <property type="protein sequence ID" value="PPQ93541.1"/>
    <property type="molecule type" value="Genomic_DNA"/>
</dbReference>
<accession>A0A409XS66</accession>
<evidence type="ECO:0000313" key="3">
    <source>
        <dbReference type="Proteomes" id="UP000283269"/>
    </source>
</evidence>
<dbReference type="InParanoid" id="A0A409XS66"/>
<gene>
    <name evidence="2" type="ORF">CVT25_000232</name>
</gene>
<sequence>MDIVAGVATIAQAPLAATPVGISIANAIKTRQPQYRLRKWAERVERIITAVADKEDIIPSEVMATFIEIIEEYVRHRITYKMLVNDGQVKWYGKGNDHSKKHSSLARASWEEGLSNAGDVNEPSTLDSPLRANVETISSPESSSSVHNDESHVHDETCPPSYVHENGAPSLHHDSSSPYDGSSAITIQPISEEEFHNVERVLNPAFASLELICKDIEAWQSRASLLDRNRGHRRRQ</sequence>
<feature type="compositionally biased region" description="Basic and acidic residues" evidence="1">
    <location>
        <begin position="147"/>
        <end position="157"/>
    </location>
</feature>
<evidence type="ECO:0000313" key="2">
    <source>
        <dbReference type="EMBL" id="PPQ93541.1"/>
    </source>
</evidence>
<keyword evidence="3" id="KW-1185">Reference proteome</keyword>
<proteinExistence type="predicted"/>
<reference evidence="2 3" key="1">
    <citation type="journal article" date="2018" name="Evol. Lett.">
        <title>Horizontal gene cluster transfer increased hallucinogenic mushroom diversity.</title>
        <authorList>
            <person name="Reynolds H.T."/>
            <person name="Vijayakumar V."/>
            <person name="Gluck-Thaler E."/>
            <person name="Korotkin H.B."/>
            <person name="Matheny P.B."/>
            <person name="Slot J.C."/>
        </authorList>
    </citation>
    <scope>NUCLEOTIDE SEQUENCE [LARGE SCALE GENOMIC DNA]</scope>
    <source>
        <strain evidence="2 3">2631</strain>
    </source>
</reference>